<dbReference type="SMART" id="SM00320">
    <property type="entry name" value="WD40"/>
    <property type="match status" value="5"/>
</dbReference>
<feature type="compositionally biased region" description="Acidic residues" evidence="4">
    <location>
        <begin position="1966"/>
        <end position="1977"/>
    </location>
</feature>
<feature type="compositionally biased region" description="Polar residues" evidence="4">
    <location>
        <begin position="914"/>
        <end position="924"/>
    </location>
</feature>
<feature type="compositionally biased region" description="Basic and acidic residues" evidence="4">
    <location>
        <begin position="58"/>
        <end position="109"/>
    </location>
</feature>
<evidence type="ECO:0000259" key="5">
    <source>
        <dbReference type="PROSITE" id="PS50003"/>
    </source>
</evidence>
<feature type="region of interest" description="Disordered" evidence="4">
    <location>
        <begin position="1295"/>
        <end position="1320"/>
    </location>
</feature>
<feature type="region of interest" description="Disordered" evidence="4">
    <location>
        <begin position="594"/>
        <end position="638"/>
    </location>
</feature>
<name>A0A8H8QN80_9BASI</name>
<dbReference type="SUPFAM" id="SSF50978">
    <property type="entry name" value="WD40 repeat-like"/>
    <property type="match status" value="1"/>
</dbReference>
<reference evidence="6" key="1">
    <citation type="submission" date="2018-08" db="EMBL/GenBank/DDBJ databases">
        <authorList>
            <person name="Guldener U."/>
        </authorList>
    </citation>
    <scope>NUCLEOTIDE SEQUENCE</scope>
    <source>
        <strain evidence="6">UB2</strain>
    </source>
</reference>
<feature type="compositionally biased region" description="Acidic residues" evidence="4">
    <location>
        <begin position="2011"/>
        <end position="2043"/>
    </location>
</feature>
<evidence type="ECO:0000256" key="1">
    <source>
        <dbReference type="ARBA" id="ARBA00022574"/>
    </source>
</evidence>
<dbReference type="Pfam" id="PF00169">
    <property type="entry name" value="PH"/>
    <property type="match status" value="1"/>
</dbReference>
<dbReference type="InterPro" id="IPR015943">
    <property type="entry name" value="WD40/YVTN_repeat-like_dom_sf"/>
</dbReference>
<feature type="compositionally biased region" description="Low complexity" evidence="4">
    <location>
        <begin position="1571"/>
        <end position="1591"/>
    </location>
</feature>
<dbReference type="InterPro" id="IPR029071">
    <property type="entry name" value="Ubiquitin-like_domsf"/>
</dbReference>
<dbReference type="Gene3D" id="3.10.20.90">
    <property type="entry name" value="Phosphatidylinositol 3-kinase Catalytic Subunit, Chain A, domain 1"/>
    <property type="match status" value="1"/>
</dbReference>
<feature type="region of interest" description="Disordered" evidence="4">
    <location>
        <begin position="1571"/>
        <end position="1611"/>
    </location>
</feature>
<dbReference type="Gene3D" id="2.30.29.30">
    <property type="entry name" value="Pleckstrin-homology domain (PH domain)/Phosphotyrosine-binding domain (PTB)"/>
    <property type="match status" value="1"/>
</dbReference>
<feature type="domain" description="PH" evidence="5">
    <location>
        <begin position="2584"/>
        <end position="2692"/>
    </location>
</feature>
<dbReference type="Proteomes" id="UP000658997">
    <property type="component" value="Unassembled WGS sequence"/>
</dbReference>
<feature type="compositionally biased region" description="Polar residues" evidence="4">
    <location>
        <begin position="2453"/>
        <end position="2477"/>
    </location>
</feature>
<feature type="compositionally biased region" description="Basic residues" evidence="4">
    <location>
        <begin position="1479"/>
        <end position="1489"/>
    </location>
</feature>
<dbReference type="InterPro" id="IPR001849">
    <property type="entry name" value="PH_domain"/>
</dbReference>
<feature type="compositionally biased region" description="Low complexity" evidence="4">
    <location>
        <begin position="2406"/>
        <end position="2425"/>
    </location>
</feature>
<dbReference type="PROSITE" id="PS50294">
    <property type="entry name" value="WD_REPEATS_REGION"/>
    <property type="match status" value="2"/>
</dbReference>
<feature type="region of interest" description="Disordered" evidence="4">
    <location>
        <begin position="840"/>
        <end position="924"/>
    </location>
</feature>
<feature type="compositionally biased region" description="Basic and acidic residues" evidence="4">
    <location>
        <begin position="1150"/>
        <end position="1159"/>
    </location>
</feature>
<feature type="region of interest" description="Disordered" evidence="4">
    <location>
        <begin position="2114"/>
        <end position="2216"/>
    </location>
</feature>
<feature type="region of interest" description="Disordered" evidence="4">
    <location>
        <begin position="2707"/>
        <end position="2763"/>
    </location>
</feature>
<feature type="compositionally biased region" description="Low complexity" evidence="4">
    <location>
        <begin position="1136"/>
        <end position="1149"/>
    </location>
</feature>
<feature type="region of interest" description="Disordered" evidence="4">
    <location>
        <begin position="399"/>
        <end position="434"/>
    </location>
</feature>
<feature type="compositionally biased region" description="Polar residues" evidence="4">
    <location>
        <begin position="1460"/>
        <end position="1478"/>
    </location>
</feature>
<keyword evidence="2" id="KW-0677">Repeat</keyword>
<dbReference type="PROSITE" id="PS00678">
    <property type="entry name" value="WD_REPEATS_1"/>
    <property type="match status" value="2"/>
</dbReference>
<dbReference type="SUPFAM" id="SSF50729">
    <property type="entry name" value="PH domain-like"/>
    <property type="match status" value="1"/>
</dbReference>
<proteinExistence type="predicted"/>
<feature type="region of interest" description="Disordered" evidence="4">
    <location>
        <begin position="1055"/>
        <end position="1189"/>
    </location>
</feature>
<sequence>MAGQKRARSNDGPSGSKPAGNGGGPSATVYHKSAKKQRSDQQQESAKPVKKPVPQRTRPKDELKPKTKHEFIQAKKAAAIKEKEAAVAARRAEEAAEKQMRKRQAEQQKGKGASSKGAAQPPTILIKPPQPTSTFKIVAGSYERLLYGLEATVQASTESGSDAAEASSTRSASSSFNVSLRPIFTFPAHISSIRTVATAGADSKWLATGGTDEIVKVWDLRKQREVGQLTGHQGTITSLVFASRTYLLTTSADSNINLYRTRDWALLRTLKGHIGRINSASPHPTGRLALSVGSDRTIRMWDLMRGQAAASTRIGIEADLVRWDTTGSRFVVLAYRQAMMFRTDMTKVAELEEKRRIGDVCFFRVKDASGQERELFFAGLEEGTVKVFDLDAKVAQKANGTTAGKAKEGKHAEAEESDAESEDEEEADEGEELTPLVEVGRLVGHKNRVRSVAVLPVSIPSPFGKGKQKAQDAAKSYLAVTISSDGFIRTFDLSPMINQLSSDEHTLAEYTEKVVSVESNAQFDTKGTRLTCLTAVGMAGNADEEDGANVLGSDDEEDAAGLRDDQESEDDEVDMEAEDEELKALERALKDAQEKGLDLEDLEGLLNGDEIDVAEEEDEDDEEEDDLFDTLFPQPPPRSRIQAERLARPSLPSLKASLQVDSADSSSSTAQLLSSSNSIESVNWLASNPSSTSSLSLLHSIRPCKQGSTDSSIDYYSPAVSDVNSAETDHSVSSSHAHSQSSELDPQEQGGPLTPLTPNGASHAWRPKQLNLLRKRQVAAPAESCIPAYQATPSWNATPTISADRNALLIGLGLGGVALSSAPAAPSATSALSNETLMQASQTRALMRSRSPQLGSTASSSRDSQGANAPLPQGPKQLLLVSSGGPPGIRRFPGRRPSENLFETFTSPIPAPASEQSSRSNTPQMRSAIPVMPSGPAFVDARACSPDVSSLAHGEQQTGLSAKQFLAQIASTPEYQASQYFESTTASSAWPSGPAEMQLDARDSDQDFDKPLYTAMSTVADHHFDMSASEYRTTDSAATNSSATASPALSLLAAKGPGFSSEHRSTAASLSRRKAPPTPLVLTSSPATSNSDTLPGSASGRRRRSLTATINSHSPLSAPHSNRSSTCAPSPGKTPTSAESGTGSSSASGSDRRQYRSDSDYSEPLRTAFYDFDPEDDGEVVDDTASKPSSNLLLGSAHASAALRMICAVSTWTEPETTPSAPQETEPVFDWKASQSQDSQLSALSSRVNSLRSTAETRESTGSEPAAAFEFADLETEPSSEGLSLQTMMGFLQRQDSQKAPTSSLVQDVDSESDEQESDLYPAAKSTVHQASTLAAVSSQYAASSSAEARDKAALVTMPTSAPSGVPSFNISIFGPGQTTEAKHAPPQLSIDPKYSAEAGHGPILTRSRKQSMVPAPPSFAIRDASGETQQNDPAPVFVPLEIATAVAGAERNELPAGNSRWSSGSESDGESAISTKATGRKSFSKGRKSFSASRKNSVAINKEPIAAPLVAKEVTPEAGRRQSKQSSKSQLSAQGAAPQNLSVPTKSSATSISKRLLLNGLPSLRKKSFSNLSSQSASPSTPSSAGPAFFNRTELPFPPPATPQVLRSPPVPSITSQPLDGHDTAGLTIRTAFVTTFASAAQLPGQSPQTPVSAPNFASSNGATGPLTTQQILAQARNNVWPENYIGTSVSAAGMSSPYLSAAHDAFSHDFAPSRFAPTPPCFTTSSTTRIERSSTPHPPPMPQSPRLDSNWTSRDKSLPSTPVDGPAAMIRSRSRHNEFVPPPKNLRHLRQSSSNTNLDKLRKNVPADVFMYHQKREASALDAAETEARVTTADPSPQQVIVGTEEKLATVTETNVDLVSALSDSSAPIDTVLDASLDLPPLVERRQAKSHKARRIRKQGDRFPRYNSWSDFGLQWVAEQSTDAFDILAAELLPAKAILIAAGASTGNSNRLVTGGSGGGGGDGDSDESDTDDYGSSDGGGGAGGGGGFGGAGGGGGGKQPASGRNDADNSDDDLDEESEDDEVAEVMTDNDSDEPYEDSEQAAASRVAHGAKIPTVPARGASTPTSQAQAEEVDNSDSSDDRPLGLLVDDPRALQKVLRAQERKRHFALATQALEGKGSSGATLLTGSQARHAGQSQSSDAVVNPSDLAQRLAKVQGRRERAQAPNAAVMQRSQTVARQDVSRASDRKQQPDAAAASRSKSVRATPADRYVHPGMRARTPSEAALRAKAMAQAVPHGPSPISPTLASVAKMPELPSNAMATVVAAQKAMAHAQANPSPAALAQAQALATSATAALNAATAQVKRAGSSPISPSFNQGEPIGHVSTSPRIADDVELPGARLRAGSKALAFPVASPGGAGAAAPAVAIPQHPGMLQRLRSRSMSRNQAPLTINTAAAPPMPDMPRPSTASKDSQASSSPHSAHTQTFAALSQAAINHGRPSVDAAAAPSEGHGSQMSRAASNHPGNLSNSNDSSTVPAEPRQPHKIFILSRQRFTVVEVPVSARARDLALEVIERERLPMVDSKGGWVVFDCSSQLGAERPLREYEVITDVVNVRAHPQTDFFLIKRTELSPYLSIRSLPSSSPALAGYVYVQDRKKKWSKRWLELRDHALYHAKNEKGKDEMSVCQISTFDVYLVDSSAFKMPKANGFALRSQDPITMFEKPDQDYIHYFCLTDPAAHRDWVRAILNARTYILRQEKAVLFQIDSPPTSHEAGQPGVLASGGLSRKNTSRRPNGRPAALSTEAGTSGATGPSPPTPLIDSNAFAGPFAKGSLLADKAISDAKEALRGHAAVAPSTGALHDLSLMDRNAVRMNEARRKEEIIERQRRMKADGQPLIDLARR</sequence>
<feature type="compositionally biased region" description="Acidic residues" evidence="4">
    <location>
        <begin position="566"/>
        <end position="577"/>
    </location>
</feature>
<feature type="region of interest" description="Disordered" evidence="4">
    <location>
        <begin position="2392"/>
        <end position="2425"/>
    </location>
</feature>
<evidence type="ECO:0000256" key="2">
    <source>
        <dbReference type="ARBA" id="ARBA00022737"/>
    </source>
</evidence>
<dbReference type="PANTHER" id="PTHR38700">
    <property type="entry name" value="YALI0E22418P"/>
    <property type="match status" value="1"/>
</dbReference>
<feature type="compositionally biased region" description="Low complexity" evidence="4">
    <location>
        <begin position="1525"/>
        <end position="1538"/>
    </location>
</feature>
<dbReference type="InterPro" id="IPR011993">
    <property type="entry name" value="PH-like_dom_sf"/>
</dbReference>
<feature type="region of interest" description="Disordered" evidence="4">
    <location>
        <begin position="2440"/>
        <end position="2481"/>
    </location>
</feature>
<evidence type="ECO:0000256" key="4">
    <source>
        <dbReference type="SAM" id="MobiDB-lite"/>
    </source>
</evidence>
<feature type="compositionally biased region" description="Acidic residues" evidence="4">
    <location>
        <begin position="1172"/>
        <end position="1182"/>
    </location>
</feature>
<feature type="compositionally biased region" description="Acidic residues" evidence="4">
    <location>
        <begin position="1309"/>
        <end position="1318"/>
    </location>
</feature>
<gene>
    <name evidence="6" type="ORF">UBRO2_03545</name>
</gene>
<feature type="compositionally biased region" description="Polar residues" evidence="4">
    <location>
        <begin position="1295"/>
        <end position="1305"/>
    </location>
</feature>
<feature type="compositionally biased region" description="Basic and acidic residues" evidence="4">
    <location>
        <begin position="2082"/>
        <end position="2091"/>
    </location>
</feature>
<comment type="caution">
    <text evidence="6">The sequence shown here is derived from an EMBL/GenBank/DDBJ whole genome shotgun (WGS) entry which is preliminary data.</text>
</comment>
<accession>A0A8H8QN80</accession>
<feature type="region of interest" description="Disordered" evidence="4">
    <location>
        <begin position="1247"/>
        <end position="1266"/>
    </location>
</feature>
<dbReference type="Pfam" id="PF00400">
    <property type="entry name" value="WD40"/>
    <property type="match status" value="3"/>
</dbReference>
<feature type="region of interest" description="Disordered" evidence="4">
    <location>
        <begin position="2309"/>
        <end position="2329"/>
    </location>
</feature>
<dbReference type="PROSITE" id="PS50082">
    <property type="entry name" value="WD_REPEATS_2"/>
    <property type="match status" value="3"/>
</dbReference>
<feature type="compositionally biased region" description="Acidic residues" evidence="4">
    <location>
        <begin position="543"/>
        <end position="559"/>
    </location>
</feature>
<feature type="compositionally biased region" description="Basic and acidic residues" evidence="4">
    <location>
        <begin position="2183"/>
        <end position="2193"/>
    </location>
</feature>
<dbReference type="SUPFAM" id="SSF54236">
    <property type="entry name" value="Ubiquitin-like"/>
    <property type="match status" value="1"/>
</dbReference>
<feature type="compositionally biased region" description="Basic and acidic residues" evidence="4">
    <location>
        <begin position="405"/>
        <end position="414"/>
    </location>
</feature>
<feature type="region of interest" description="Disordered" evidence="4">
    <location>
        <begin position="722"/>
        <end position="763"/>
    </location>
</feature>
<feature type="repeat" description="WD" evidence="3">
    <location>
        <begin position="186"/>
        <end position="228"/>
    </location>
</feature>
<dbReference type="InterPro" id="IPR019775">
    <property type="entry name" value="WD40_repeat_CS"/>
</dbReference>
<evidence type="ECO:0000313" key="6">
    <source>
        <dbReference type="EMBL" id="SYW80277.1"/>
    </source>
</evidence>
<dbReference type="SMART" id="SM00233">
    <property type="entry name" value="PH"/>
    <property type="match status" value="1"/>
</dbReference>
<feature type="compositionally biased region" description="Polar residues" evidence="4">
    <location>
        <begin position="840"/>
        <end position="867"/>
    </location>
</feature>
<feature type="region of interest" description="Disordered" evidence="4">
    <location>
        <begin position="1450"/>
        <end position="1496"/>
    </location>
</feature>
<feature type="compositionally biased region" description="Acidic residues" evidence="4">
    <location>
        <begin position="415"/>
        <end position="432"/>
    </location>
</feature>
<dbReference type="CDD" id="cd00821">
    <property type="entry name" value="PH"/>
    <property type="match status" value="1"/>
</dbReference>
<feature type="compositionally biased region" description="Polar residues" evidence="4">
    <location>
        <begin position="2123"/>
        <end position="2144"/>
    </location>
</feature>
<dbReference type="PROSITE" id="PS50003">
    <property type="entry name" value="PH_DOMAIN"/>
    <property type="match status" value="1"/>
</dbReference>
<keyword evidence="1 3" id="KW-0853">WD repeat</keyword>
<protein>
    <recommendedName>
        <fullName evidence="5">PH domain-containing protein</fullName>
    </recommendedName>
</protein>
<dbReference type="Gene3D" id="2.130.10.10">
    <property type="entry name" value="YVTN repeat-like/Quinoprotein amine dehydrogenase"/>
    <property type="match status" value="1"/>
</dbReference>
<feature type="compositionally biased region" description="Low complexity" evidence="4">
    <location>
        <begin position="731"/>
        <end position="742"/>
    </location>
</feature>
<evidence type="ECO:0000256" key="3">
    <source>
        <dbReference type="PROSITE-ProRule" id="PRU00221"/>
    </source>
</evidence>
<dbReference type="PANTHER" id="PTHR38700:SF1">
    <property type="entry name" value="PH DOMAIN-CONTAINING PROTEIN"/>
    <property type="match status" value="1"/>
</dbReference>
<feature type="region of interest" description="Disordered" evidence="4">
    <location>
        <begin position="543"/>
        <end position="577"/>
    </location>
</feature>
<feature type="region of interest" description="Disordered" evidence="4">
    <location>
        <begin position="1715"/>
        <end position="1770"/>
    </location>
</feature>
<feature type="region of interest" description="Disordered" evidence="4">
    <location>
        <begin position="1512"/>
        <end position="1550"/>
    </location>
</feature>
<organism evidence="6 7">
    <name type="scientific">Ustilago bromivora</name>
    <dbReference type="NCBI Taxonomy" id="307758"/>
    <lineage>
        <taxon>Eukaryota</taxon>
        <taxon>Fungi</taxon>
        <taxon>Dikarya</taxon>
        <taxon>Basidiomycota</taxon>
        <taxon>Ustilaginomycotina</taxon>
        <taxon>Ustilaginomycetes</taxon>
        <taxon>Ustilaginales</taxon>
        <taxon>Ustilaginaceae</taxon>
        <taxon>Ustilago</taxon>
    </lineage>
</organism>
<feature type="compositionally biased region" description="Low complexity" evidence="4">
    <location>
        <begin position="2196"/>
        <end position="2207"/>
    </location>
</feature>
<evidence type="ECO:0000313" key="7">
    <source>
        <dbReference type="Proteomes" id="UP000658997"/>
    </source>
</evidence>
<feature type="compositionally biased region" description="Gly residues" evidence="4">
    <location>
        <begin position="1979"/>
        <end position="2001"/>
    </location>
</feature>
<dbReference type="InterPro" id="IPR036322">
    <property type="entry name" value="WD40_repeat_dom_sf"/>
</dbReference>
<dbReference type="InterPro" id="IPR001680">
    <property type="entry name" value="WD40_rpt"/>
</dbReference>
<feature type="repeat" description="WD" evidence="3">
    <location>
        <begin position="270"/>
        <end position="311"/>
    </location>
</feature>
<keyword evidence="7" id="KW-1185">Reference proteome</keyword>
<feature type="compositionally biased region" description="Polar residues" evidence="4">
    <location>
        <begin position="1540"/>
        <end position="1550"/>
    </location>
</feature>
<feature type="compositionally biased region" description="Polar residues" evidence="4">
    <location>
        <begin position="1106"/>
        <end position="1128"/>
    </location>
</feature>
<feature type="region of interest" description="Disordered" evidence="4">
    <location>
        <begin position="1950"/>
        <end position="2091"/>
    </location>
</feature>
<feature type="compositionally biased region" description="Acidic residues" evidence="4">
    <location>
        <begin position="599"/>
        <end position="628"/>
    </location>
</feature>
<dbReference type="EMBL" id="ULHB01000068">
    <property type="protein sequence ID" value="SYW80277.1"/>
    <property type="molecule type" value="Genomic_DNA"/>
</dbReference>
<feature type="compositionally biased region" description="Polar residues" evidence="4">
    <location>
        <begin position="1081"/>
        <end position="1096"/>
    </location>
</feature>
<feature type="region of interest" description="Disordered" evidence="4">
    <location>
        <begin position="1"/>
        <end position="131"/>
    </location>
</feature>
<feature type="repeat" description="WD" evidence="3">
    <location>
        <begin position="229"/>
        <end position="269"/>
    </location>
</feature>